<gene>
    <name evidence="1" type="ORF">FHR31_001606</name>
</gene>
<dbReference type="Proteomes" id="UP000530850">
    <property type="component" value="Unassembled WGS sequence"/>
</dbReference>
<comment type="caution">
    <text evidence="1">The sequence shown here is derived from an EMBL/GenBank/DDBJ whole genome shotgun (WGS) entry which is preliminary data.</text>
</comment>
<dbReference type="GeneID" id="93357719"/>
<dbReference type="EMBL" id="JACHYA010000005">
    <property type="protein sequence ID" value="MBB3171780.1"/>
    <property type="molecule type" value="Genomic_DNA"/>
</dbReference>
<evidence type="ECO:0000313" key="1">
    <source>
        <dbReference type="EMBL" id="MBB3171780.1"/>
    </source>
</evidence>
<name>A0A7W5GPX9_9ACTN</name>
<protein>
    <submittedName>
        <fullName evidence="1">Uncharacterized protein</fullName>
    </submittedName>
</protein>
<proteinExistence type="predicted"/>
<sequence length="55" mass="6301">MADLRNARLRKMINDATAECRACARETCTESCWEMLQLQLDEILNEARKGAGDER</sequence>
<organism evidence="1 2">
    <name type="scientific">Parvibacter caecicola</name>
    <dbReference type="NCBI Taxonomy" id="747645"/>
    <lineage>
        <taxon>Bacteria</taxon>
        <taxon>Bacillati</taxon>
        <taxon>Actinomycetota</taxon>
        <taxon>Coriobacteriia</taxon>
        <taxon>Coriobacteriales</taxon>
        <taxon>Coriobacteriaceae</taxon>
        <taxon>Parvibacter</taxon>
    </lineage>
</organism>
<dbReference type="AlphaFoldDB" id="A0A7W5GPX9"/>
<accession>A0A7W5GPX9</accession>
<evidence type="ECO:0000313" key="2">
    <source>
        <dbReference type="Proteomes" id="UP000530850"/>
    </source>
</evidence>
<reference evidence="1 2" key="1">
    <citation type="submission" date="2020-08" db="EMBL/GenBank/DDBJ databases">
        <title>Sequencing the genomes of 1000 actinobacteria strains.</title>
        <authorList>
            <person name="Klenk H.-P."/>
        </authorList>
    </citation>
    <scope>NUCLEOTIDE SEQUENCE [LARGE SCALE GENOMIC DNA]</scope>
    <source>
        <strain evidence="1 2">DSM 22242</strain>
    </source>
</reference>
<dbReference type="RefSeq" id="WP_161555314.1">
    <property type="nucleotide sequence ID" value="NZ_JACHYA010000005.1"/>
</dbReference>